<accession>A0A6J4T023</accession>
<feature type="compositionally biased region" description="Basic and acidic residues" evidence="1">
    <location>
        <begin position="26"/>
        <end position="54"/>
    </location>
</feature>
<dbReference type="AlphaFoldDB" id="A0A6J4T023"/>
<protein>
    <submittedName>
        <fullName evidence="2">N-ethylmaleimide reductase (EC)</fullName>
        <ecNumber evidence="2">1.-.-.-</ecNumber>
    </submittedName>
</protein>
<dbReference type="GO" id="GO:0016491">
    <property type="term" value="F:oxidoreductase activity"/>
    <property type="evidence" value="ECO:0007669"/>
    <property type="project" value="UniProtKB-KW"/>
</dbReference>
<gene>
    <name evidence="2" type="ORF">AVDCRST_MAG39-1931</name>
</gene>
<dbReference type="EMBL" id="CADCVW010000075">
    <property type="protein sequence ID" value="CAA9509541.1"/>
    <property type="molecule type" value="Genomic_DNA"/>
</dbReference>
<feature type="compositionally biased region" description="Low complexity" evidence="1">
    <location>
        <begin position="322"/>
        <end position="347"/>
    </location>
</feature>
<evidence type="ECO:0000313" key="2">
    <source>
        <dbReference type="EMBL" id="CAA9509541.1"/>
    </source>
</evidence>
<feature type="non-terminal residue" evidence="2">
    <location>
        <position position="1"/>
    </location>
</feature>
<feature type="compositionally biased region" description="Basic and acidic residues" evidence="1">
    <location>
        <begin position="70"/>
        <end position="91"/>
    </location>
</feature>
<reference evidence="2" key="1">
    <citation type="submission" date="2020-02" db="EMBL/GenBank/DDBJ databases">
        <authorList>
            <person name="Meier V. D."/>
        </authorList>
    </citation>
    <scope>NUCLEOTIDE SEQUENCE</scope>
    <source>
        <strain evidence="2">AVDCRST_MAG39</strain>
    </source>
</reference>
<sequence>AQPVRSDPAWCPTPAQSRPHGPAHPRPRDPRTRADRAHGDLLRPARVGRADHQRSHWHQPGRARLALRPRAVDRRAGGGLETGRRRGEAGRRAHRRAAVAHGPRGAFELQRRPPARLGQRDASPAQGAHLRGPPALRRRAPAGRGGAAPPARGLRPRRAQCDDGGVRRGAGARGQRLPDRPISAERLQPPGRRLRRLRREPRAAAARGRGDGRGRGRRGPHGRPAVAQRREPGRRRQRSRAAVHRSGGRAGRNRRFLARAARAGAGRNVRRVGRAQGEPAYPRSVPRAPGAQQRLHGGGCASRARRGRGGRDQLRPAVHRQPGPGAAAARGAAAGAGGPKAVVQSRRGGVRRLSRGGL</sequence>
<feature type="compositionally biased region" description="Basic residues" evidence="1">
    <location>
        <begin position="55"/>
        <end position="67"/>
    </location>
</feature>
<organism evidence="2">
    <name type="scientific">uncultured Sphingomonadaceae bacterium</name>
    <dbReference type="NCBI Taxonomy" id="169976"/>
    <lineage>
        <taxon>Bacteria</taxon>
        <taxon>Pseudomonadati</taxon>
        <taxon>Pseudomonadota</taxon>
        <taxon>Alphaproteobacteria</taxon>
        <taxon>Sphingomonadales</taxon>
        <taxon>Sphingomonadaceae</taxon>
        <taxon>environmental samples</taxon>
    </lineage>
</organism>
<proteinExistence type="predicted"/>
<dbReference type="EC" id="1.-.-.-" evidence="2"/>
<name>A0A6J4T023_9SPHN</name>
<feature type="compositionally biased region" description="Basic residues" evidence="1">
    <location>
        <begin position="232"/>
        <end position="257"/>
    </location>
</feature>
<feature type="non-terminal residue" evidence="2">
    <location>
        <position position="358"/>
    </location>
</feature>
<feature type="compositionally biased region" description="Low complexity" evidence="1">
    <location>
        <begin position="258"/>
        <end position="267"/>
    </location>
</feature>
<feature type="compositionally biased region" description="Basic residues" evidence="1">
    <location>
        <begin position="348"/>
        <end position="358"/>
    </location>
</feature>
<keyword evidence="2" id="KW-0560">Oxidoreductase</keyword>
<evidence type="ECO:0000256" key="1">
    <source>
        <dbReference type="SAM" id="MobiDB-lite"/>
    </source>
</evidence>
<feature type="region of interest" description="Disordered" evidence="1">
    <location>
        <begin position="1"/>
        <end position="358"/>
    </location>
</feature>